<proteinExistence type="predicted"/>
<gene>
    <name evidence="2" type="ordered locus">Gura_1410</name>
</gene>
<dbReference type="NCBIfam" id="TIGR03830">
    <property type="entry name" value="CxxCG_CxxCG_HTH"/>
    <property type="match status" value="1"/>
</dbReference>
<evidence type="ECO:0000259" key="1">
    <source>
        <dbReference type="PROSITE" id="PS50943"/>
    </source>
</evidence>
<sequence length="168" mass="18854">MAREYKDGEQCPLCIGKLKETSVTEKFTYKGKELEYPGYIVHECDRCGEQFVGKKTMKASAKRLRDFYREVDGLLTSCQIKEIRLKLGLNQGAASELLGGGAKSFARYENCDVIQSEAMDNLLRVLKDSPDLLKVIENKNKPTSTTVIQFQAKFGQVIQGTLVVNYGK</sequence>
<dbReference type="InterPro" id="IPR001387">
    <property type="entry name" value="Cro/C1-type_HTH"/>
</dbReference>
<feature type="domain" description="HTH cro/C1-type" evidence="1">
    <location>
        <begin position="80"/>
        <end position="133"/>
    </location>
</feature>
<name>A5G9X9_GEOUR</name>
<dbReference type="NCBIfam" id="TIGR03831">
    <property type="entry name" value="YgiT_finger"/>
    <property type="match status" value="1"/>
</dbReference>
<dbReference type="InterPro" id="IPR010982">
    <property type="entry name" value="Lambda_DNA-bd_dom_sf"/>
</dbReference>
<dbReference type="Pfam" id="PF15731">
    <property type="entry name" value="MqsA_antitoxin"/>
    <property type="match status" value="1"/>
</dbReference>
<dbReference type="AlphaFoldDB" id="A5G9X9"/>
<dbReference type="InterPro" id="IPR032758">
    <property type="entry name" value="MqsA/HigA-2"/>
</dbReference>
<dbReference type="EMBL" id="CP000698">
    <property type="protein sequence ID" value="ABQ25611.1"/>
    <property type="molecule type" value="Genomic_DNA"/>
</dbReference>
<dbReference type="Gene3D" id="3.10.20.860">
    <property type="match status" value="1"/>
</dbReference>
<evidence type="ECO:0000313" key="3">
    <source>
        <dbReference type="Proteomes" id="UP000006695"/>
    </source>
</evidence>
<dbReference type="Proteomes" id="UP000006695">
    <property type="component" value="Chromosome"/>
</dbReference>
<dbReference type="STRING" id="351605.Gura_1410"/>
<dbReference type="Gene3D" id="1.10.260.40">
    <property type="entry name" value="lambda repressor-like DNA-binding domains"/>
    <property type="match status" value="1"/>
</dbReference>
<dbReference type="InterPro" id="IPR022452">
    <property type="entry name" value="MqsA"/>
</dbReference>
<evidence type="ECO:0000313" key="2">
    <source>
        <dbReference type="EMBL" id="ABQ25611.1"/>
    </source>
</evidence>
<dbReference type="GO" id="GO:0003677">
    <property type="term" value="F:DNA binding"/>
    <property type="evidence" value="ECO:0007669"/>
    <property type="project" value="InterPro"/>
</dbReference>
<dbReference type="PROSITE" id="PS50943">
    <property type="entry name" value="HTH_CROC1"/>
    <property type="match status" value="1"/>
</dbReference>
<dbReference type="OrthoDB" id="7349669at2"/>
<reference evidence="2 3" key="1">
    <citation type="submission" date="2007-05" db="EMBL/GenBank/DDBJ databases">
        <title>Complete sequence of Geobacter uraniireducens Rf4.</title>
        <authorList>
            <consortium name="US DOE Joint Genome Institute"/>
            <person name="Copeland A."/>
            <person name="Lucas S."/>
            <person name="Lapidus A."/>
            <person name="Barry K."/>
            <person name="Detter J.C."/>
            <person name="Glavina del Rio T."/>
            <person name="Hammon N."/>
            <person name="Israni S."/>
            <person name="Dalin E."/>
            <person name="Tice H."/>
            <person name="Pitluck S."/>
            <person name="Chertkov O."/>
            <person name="Brettin T."/>
            <person name="Bruce D."/>
            <person name="Han C."/>
            <person name="Schmutz J."/>
            <person name="Larimer F."/>
            <person name="Land M."/>
            <person name="Hauser L."/>
            <person name="Kyrpides N."/>
            <person name="Mikhailova N."/>
            <person name="Shelobolina E."/>
            <person name="Aklujkar M."/>
            <person name="Lovley D."/>
            <person name="Richardson P."/>
        </authorList>
    </citation>
    <scope>NUCLEOTIDE SEQUENCE [LARGE SCALE GENOMIC DNA]</scope>
    <source>
        <strain evidence="2 3">Rf4</strain>
    </source>
</reference>
<dbReference type="InterPro" id="IPR022453">
    <property type="entry name" value="Znf_MqsA-type"/>
</dbReference>
<dbReference type="RefSeq" id="WP_011938327.1">
    <property type="nucleotide sequence ID" value="NC_009483.1"/>
</dbReference>
<dbReference type="KEGG" id="gur:Gura_1410"/>
<accession>A5G9X9</accession>
<keyword evidence="3" id="KW-1185">Reference proteome</keyword>
<dbReference type="HOGENOM" id="CLU_115776_1_1_7"/>
<protein>
    <recommendedName>
        <fullName evidence="1">HTH cro/C1-type domain-containing protein</fullName>
    </recommendedName>
</protein>
<organism evidence="2 3">
    <name type="scientific">Geotalea uraniireducens (strain Rf4)</name>
    <name type="common">Geobacter uraniireducens</name>
    <dbReference type="NCBI Taxonomy" id="351605"/>
    <lineage>
        <taxon>Bacteria</taxon>
        <taxon>Pseudomonadati</taxon>
        <taxon>Thermodesulfobacteriota</taxon>
        <taxon>Desulfuromonadia</taxon>
        <taxon>Geobacterales</taxon>
        <taxon>Geobacteraceae</taxon>
        <taxon>Geotalea</taxon>
    </lineage>
</organism>